<accession>A0A846X510</accession>
<dbReference type="SMART" id="SM00347">
    <property type="entry name" value="HTH_MARR"/>
    <property type="match status" value="1"/>
</dbReference>
<proteinExistence type="predicted"/>
<dbReference type="EMBL" id="JAAXOQ010000027">
    <property type="protein sequence ID" value="NKY20171.1"/>
    <property type="molecule type" value="Genomic_DNA"/>
</dbReference>
<reference evidence="2 3" key="1">
    <citation type="submission" date="2020-04" db="EMBL/GenBank/DDBJ databases">
        <title>MicrobeNet Type strains.</title>
        <authorList>
            <person name="Nicholson A.C."/>
        </authorList>
    </citation>
    <scope>NUCLEOTIDE SEQUENCE [LARGE SCALE GENOMIC DNA]</scope>
    <source>
        <strain evidence="2 3">DSM 44113</strain>
    </source>
</reference>
<dbReference type="InterPro" id="IPR036388">
    <property type="entry name" value="WH-like_DNA-bd_sf"/>
</dbReference>
<evidence type="ECO:0000259" key="1">
    <source>
        <dbReference type="SMART" id="SM00347"/>
    </source>
</evidence>
<keyword evidence="3" id="KW-1185">Reference proteome</keyword>
<dbReference type="InterPro" id="IPR000835">
    <property type="entry name" value="HTH_MarR-typ"/>
</dbReference>
<dbReference type="InterPro" id="IPR036390">
    <property type="entry name" value="WH_DNA-bd_sf"/>
</dbReference>
<dbReference type="SUPFAM" id="SSF46785">
    <property type="entry name" value="Winged helix' DNA-binding domain"/>
    <property type="match status" value="1"/>
</dbReference>
<dbReference type="RefSeq" id="WP_168547139.1">
    <property type="nucleotide sequence ID" value="NZ_BAAAKS010000062.1"/>
</dbReference>
<dbReference type="Proteomes" id="UP000582646">
    <property type="component" value="Unassembled WGS sequence"/>
</dbReference>
<dbReference type="Pfam" id="PF12802">
    <property type="entry name" value="MarR_2"/>
    <property type="match status" value="1"/>
</dbReference>
<name>A0A846X510_9ACTN</name>
<organism evidence="2 3">
    <name type="scientific">Tsukamurella spumae</name>
    <dbReference type="NCBI Taxonomy" id="44753"/>
    <lineage>
        <taxon>Bacteria</taxon>
        <taxon>Bacillati</taxon>
        <taxon>Actinomycetota</taxon>
        <taxon>Actinomycetes</taxon>
        <taxon>Mycobacteriales</taxon>
        <taxon>Tsukamurellaceae</taxon>
        <taxon>Tsukamurella</taxon>
    </lineage>
</organism>
<feature type="domain" description="HTH marR-type" evidence="1">
    <location>
        <begin position="25"/>
        <end position="126"/>
    </location>
</feature>
<evidence type="ECO:0000313" key="2">
    <source>
        <dbReference type="EMBL" id="NKY20171.1"/>
    </source>
</evidence>
<dbReference type="AlphaFoldDB" id="A0A846X510"/>
<comment type="caution">
    <text evidence="2">The sequence shown here is derived from an EMBL/GenBank/DDBJ whole genome shotgun (WGS) entry which is preliminary data.</text>
</comment>
<dbReference type="Gene3D" id="1.10.10.10">
    <property type="entry name" value="Winged helix-like DNA-binding domain superfamily/Winged helix DNA-binding domain"/>
    <property type="match status" value="1"/>
</dbReference>
<gene>
    <name evidence="2" type="ORF">HF999_17565</name>
</gene>
<protein>
    <submittedName>
        <fullName evidence="2">MarR family transcriptional regulator</fullName>
    </submittedName>
</protein>
<sequence>MSRPGYELPLLLLSGFRAAVDEAHRILAEQGFPEARPRDGFAMQAVGHGSTAREIAATLGVSKQAAAKTITRLVDLNYVRVDHDPDDGRRRLVTPTTHGRAMLHASAMAFHAVRDTWAQRIGTSRLDAMLDDLASLTASPIRLDTLAALSEDAADQ</sequence>
<evidence type="ECO:0000313" key="3">
    <source>
        <dbReference type="Proteomes" id="UP000582646"/>
    </source>
</evidence>
<dbReference type="GO" id="GO:0003700">
    <property type="term" value="F:DNA-binding transcription factor activity"/>
    <property type="evidence" value="ECO:0007669"/>
    <property type="project" value="InterPro"/>
</dbReference>